<comment type="caution">
    <text evidence="1">The sequence shown here is derived from an EMBL/GenBank/DDBJ whole genome shotgun (WGS) entry which is preliminary data.</text>
</comment>
<proteinExistence type="predicted"/>
<organism evidence="1 2">
    <name type="scientific">Stenotrophomonas pavanii</name>
    <dbReference type="NCBI Taxonomy" id="487698"/>
    <lineage>
        <taxon>Bacteria</taxon>
        <taxon>Pseudomonadati</taxon>
        <taxon>Pseudomonadota</taxon>
        <taxon>Gammaproteobacteria</taxon>
        <taxon>Lysobacterales</taxon>
        <taxon>Lysobacteraceae</taxon>
        <taxon>Stenotrophomonas</taxon>
    </lineage>
</organism>
<protein>
    <submittedName>
        <fullName evidence="1">Uncharacterized protein</fullName>
    </submittedName>
</protein>
<gene>
    <name evidence="1" type="ORF">CEE55_06395</name>
</gene>
<dbReference type="Proteomes" id="UP000197904">
    <property type="component" value="Unassembled WGS sequence"/>
</dbReference>
<name>A0A246L0P2_9GAMM</name>
<dbReference type="AlphaFoldDB" id="A0A246L0P2"/>
<dbReference type="EMBL" id="NIXP01000032">
    <property type="protein sequence ID" value="OWR34459.1"/>
    <property type="molecule type" value="Genomic_DNA"/>
</dbReference>
<reference evidence="1 2" key="1">
    <citation type="submission" date="2017-06" db="EMBL/GenBank/DDBJ databases">
        <authorList>
            <person name="Kim H.J."/>
            <person name="Triplett B.A."/>
        </authorList>
    </citation>
    <scope>NUCLEOTIDE SEQUENCE [LARGE SCALE GENOMIC DNA]</scope>
    <source>
        <strain evidence="1 2">S18795</strain>
    </source>
</reference>
<evidence type="ECO:0000313" key="1">
    <source>
        <dbReference type="EMBL" id="OWR34459.1"/>
    </source>
</evidence>
<sequence>MTMAMAMAMAMAKASLCANQDKAAIVCGMQLQKNIPAILVEHGPADRLPAESTIDLGKSKHGRMRVLAWYSAPPRFQQGRA</sequence>
<accession>A0A246L0P2</accession>
<evidence type="ECO:0000313" key="2">
    <source>
        <dbReference type="Proteomes" id="UP000197904"/>
    </source>
</evidence>